<dbReference type="OrthoDB" id="1225832at2759"/>
<feature type="region of interest" description="Disordered" evidence="1">
    <location>
        <begin position="205"/>
        <end position="243"/>
    </location>
</feature>
<evidence type="ECO:0000313" key="3">
    <source>
        <dbReference type="RefSeq" id="XP_020083397.1"/>
    </source>
</evidence>
<protein>
    <submittedName>
        <fullName evidence="3">Polycomb group protein Pc-like isoform X1</fullName>
    </submittedName>
</protein>
<proteinExistence type="predicted"/>
<dbReference type="PANTHER" id="PTHR34190">
    <property type="entry name" value="EXPRESSED PROTEIN"/>
    <property type="match status" value="1"/>
</dbReference>
<keyword evidence="2" id="KW-1185">Reference proteome</keyword>
<feature type="compositionally biased region" description="Low complexity" evidence="1">
    <location>
        <begin position="167"/>
        <end position="179"/>
    </location>
</feature>
<sequence length="256" mass="28939">MGDVLVLGAERRAALQSGAFALPPPPDSLLGRLEQIDHRLRQLEEKQRVPVPLPEAQSNNYFIAELVQERPAAGGEGAERRHQHHQHQHHQHHHHHSKSMPSAFPHHQLHLKGTLTDRLHLLESRIRQLSFELDKGGSMSTAAAGSTSREHANSCVLPAVFVQAEQQQQHQQQQQQEQEPVCSGGGRVIGGGTWKTGRIFQRSARELHAHKPKSKAKDPKEAMSGTAEKRASAMYRSEKRRSERTRLYRRWFRVGC</sequence>
<dbReference type="Proteomes" id="UP000515123">
    <property type="component" value="Linkage group 2"/>
</dbReference>
<reference evidence="3" key="2">
    <citation type="submission" date="2025-08" db="UniProtKB">
        <authorList>
            <consortium name="RefSeq"/>
        </authorList>
    </citation>
    <scope>IDENTIFICATION</scope>
    <source>
        <tissue evidence="3">Leaf</tissue>
    </source>
</reference>
<evidence type="ECO:0000256" key="1">
    <source>
        <dbReference type="SAM" id="MobiDB-lite"/>
    </source>
</evidence>
<feature type="region of interest" description="Disordered" evidence="1">
    <location>
        <begin position="167"/>
        <end position="189"/>
    </location>
</feature>
<feature type="compositionally biased region" description="Basic residues" evidence="1">
    <location>
        <begin position="81"/>
        <end position="98"/>
    </location>
</feature>
<dbReference type="RefSeq" id="XP_020083397.1">
    <property type="nucleotide sequence ID" value="XM_020227808.1"/>
</dbReference>
<gene>
    <name evidence="3" type="primary">LOC109706809</name>
</gene>
<reference evidence="2" key="1">
    <citation type="journal article" date="2015" name="Nat. Genet.">
        <title>The pineapple genome and the evolution of CAM photosynthesis.</title>
        <authorList>
            <person name="Ming R."/>
            <person name="VanBuren R."/>
            <person name="Wai C.M."/>
            <person name="Tang H."/>
            <person name="Schatz M.C."/>
            <person name="Bowers J.E."/>
            <person name="Lyons E."/>
            <person name="Wang M.L."/>
            <person name="Chen J."/>
            <person name="Biggers E."/>
            <person name="Zhang J."/>
            <person name="Huang L."/>
            <person name="Zhang L."/>
            <person name="Miao W."/>
            <person name="Zhang J."/>
            <person name="Ye Z."/>
            <person name="Miao C."/>
            <person name="Lin Z."/>
            <person name="Wang H."/>
            <person name="Zhou H."/>
            <person name="Yim W.C."/>
            <person name="Priest H.D."/>
            <person name="Zheng C."/>
            <person name="Woodhouse M."/>
            <person name="Edger P.P."/>
            <person name="Guyot R."/>
            <person name="Guo H.B."/>
            <person name="Guo H."/>
            <person name="Zheng G."/>
            <person name="Singh R."/>
            <person name="Sharma A."/>
            <person name="Min X."/>
            <person name="Zheng Y."/>
            <person name="Lee H."/>
            <person name="Gurtowski J."/>
            <person name="Sedlazeck F.J."/>
            <person name="Harkess A."/>
            <person name="McKain M.R."/>
            <person name="Liao Z."/>
            <person name="Fang J."/>
            <person name="Liu J."/>
            <person name="Zhang X."/>
            <person name="Zhang Q."/>
            <person name="Hu W."/>
            <person name="Qin Y."/>
            <person name="Wang K."/>
            <person name="Chen L.Y."/>
            <person name="Shirley N."/>
            <person name="Lin Y.R."/>
            <person name="Liu L.Y."/>
            <person name="Hernandez A.G."/>
            <person name="Wright C.L."/>
            <person name="Bulone V."/>
            <person name="Tuskan G.A."/>
            <person name="Heath K."/>
            <person name="Zee F."/>
            <person name="Moore P.H."/>
            <person name="Sunkar R."/>
            <person name="Leebens-Mack J.H."/>
            <person name="Mockler T."/>
            <person name="Bennetzen J.L."/>
            <person name="Freeling M."/>
            <person name="Sankoff D."/>
            <person name="Paterson A.H."/>
            <person name="Zhu X."/>
            <person name="Yang X."/>
            <person name="Smith J.A."/>
            <person name="Cushman J.C."/>
            <person name="Paull R.E."/>
            <person name="Yu Q."/>
        </authorList>
    </citation>
    <scope>NUCLEOTIDE SEQUENCE [LARGE SCALE GENOMIC DNA]</scope>
    <source>
        <strain evidence="2">cv. F153</strain>
    </source>
</reference>
<organism evidence="2 3">
    <name type="scientific">Ananas comosus</name>
    <name type="common">Pineapple</name>
    <name type="synonym">Ananas ananas</name>
    <dbReference type="NCBI Taxonomy" id="4615"/>
    <lineage>
        <taxon>Eukaryota</taxon>
        <taxon>Viridiplantae</taxon>
        <taxon>Streptophyta</taxon>
        <taxon>Embryophyta</taxon>
        <taxon>Tracheophyta</taxon>
        <taxon>Spermatophyta</taxon>
        <taxon>Magnoliopsida</taxon>
        <taxon>Liliopsida</taxon>
        <taxon>Poales</taxon>
        <taxon>Bromeliaceae</taxon>
        <taxon>Bromelioideae</taxon>
        <taxon>Ananas</taxon>
    </lineage>
</organism>
<dbReference type="GeneID" id="109706809"/>
<dbReference type="PANTHER" id="PTHR34190:SF9">
    <property type="entry name" value="BZIP DOMAIN-CONTAINING PROTEIN"/>
    <property type="match status" value="1"/>
</dbReference>
<evidence type="ECO:0000313" key="2">
    <source>
        <dbReference type="Proteomes" id="UP000515123"/>
    </source>
</evidence>
<dbReference type="AlphaFoldDB" id="A0A6P5EIZ0"/>
<feature type="region of interest" description="Disordered" evidence="1">
    <location>
        <begin position="72"/>
        <end position="104"/>
    </location>
</feature>
<accession>A0A6P5EIZ0</accession>
<name>A0A6P5EIZ0_ANACO</name>